<dbReference type="Gene3D" id="3.80.10.10">
    <property type="entry name" value="Ribonuclease Inhibitor"/>
    <property type="match status" value="4"/>
</dbReference>
<feature type="compositionally biased region" description="Polar residues" evidence="1">
    <location>
        <begin position="1136"/>
        <end position="1145"/>
    </location>
</feature>
<feature type="compositionally biased region" description="Low complexity" evidence="1">
    <location>
        <begin position="721"/>
        <end position="740"/>
    </location>
</feature>
<dbReference type="PANTHER" id="PTHR24366:SF96">
    <property type="entry name" value="LEUCINE RICH REPEAT CONTAINING 53"/>
    <property type="match status" value="1"/>
</dbReference>
<dbReference type="SMART" id="SM00369">
    <property type="entry name" value="LRR_TYP"/>
    <property type="match status" value="12"/>
</dbReference>
<sequence>MATRELSGTRALSTTRPLKRKWSPYNDDHRLLGGSPVHGSLEVRGCGIELFNMAPSVQRRYLVICVLLALFTAWSDACPDLCQCVERGNNMDVHCSGLSFPSRNLNKTHVQHIFEAIPQNDIQVMITSYELEELDGSLFIDRKPQRLKFFSNKQEELSISDTTFDNMKEELRELRVDRSKLKDFPFHKIADLNHLQNLTLFSNQLTKIPVLDCKDSALQTLDVHDNSINSVEGETFATCYNLQVLDLSRNELTELPESLKCPPSLTELYLQDNQINSAHPSSLVNCESLSNINLARNELKKLPPLPSSLKTLDASENLVDSLDSASLKNGEALEDINLSGNRIRQIPSLMCGSSLRRLTLRGNIIASIEQDTFTNCDSLEILDLSDNSIVSLPNPFPCPPSLRILDLSGNQIIELAPDTFKNCESLEELRLAQNILGYLPDLECPPSLVKLDLSYNRVNGFDDTVFSQCSGLQTVDLTENRLIHMPPCGPAFRNMHLSDNEIRNIRNPNLEHCEFLEKIDLSNNFLEELPQFMCPPSMQMLDLSDNKLSKVPTESFVECPTLFALHMQNNRIFNTDPRAFAGLIELRYLRLEGNKLEQLPPGSFFMESPFLLEMDLSENNISLLEPNAFFGVIGEESTVNLAGNRIKFIYLSSVATLLENGVSINLSENPLDCTECDLAWMPRARQLLSGHCENYQSLDELRPRDFRHCRPNQGRRRPNQGRRPNGGESEGEQSGPSGSEAEGEEGPQGQGPPPPRPNQGPPRGPGRRGPGGGRRQQQQQQRQQQPPQQQRGPGEFLIVRGADEDPRRPTQEFSGPPAGALSRRQGQFGGRENSPGQNQFLRHLTQNQQAVNRRSQGGPQVVEYVEDYSPDASQQAEEYVVLAYRLSDATGVVTLAGYLDAQILRDWSLQMLHVKIRDCTFLHDHRGTKVGLQLLPDQALRLQRNKEAYFSRYIQSREQRSIAFRFPLSTSPADAIAIMQALKQKEKISFFSPDEAGRFGETVVEAGLNSEFTWDTRDTTLLSPSLALSLAPEQPTSTCPVALPDSRKMASRGELASPPLHSASSTSPLPSGSSTSFLQSGSSTPSPHSGSSTPSPHSGSSTSFLPLGSSTSPLQAGASTSFLHAGTCPSPLHTGAPTSASTSQLGLEGRESST</sequence>
<feature type="compositionally biased region" description="Pro residues" evidence="1">
    <location>
        <begin position="750"/>
        <end position="764"/>
    </location>
</feature>
<organism evidence="2">
    <name type="scientific">Cyprideis torosa</name>
    <dbReference type="NCBI Taxonomy" id="163714"/>
    <lineage>
        <taxon>Eukaryota</taxon>
        <taxon>Metazoa</taxon>
        <taxon>Ecdysozoa</taxon>
        <taxon>Arthropoda</taxon>
        <taxon>Crustacea</taxon>
        <taxon>Oligostraca</taxon>
        <taxon>Ostracoda</taxon>
        <taxon>Podocopa</taxon>
        <taxon>Podocopida</taxon>
        <taxon>Cytherocopina</taxon>
        <taxon>Cytheroidea</taxon>
        <taxon>Cytherideidae</taxon>
        <taxon>Cyprideis</taxon>
    </lineage>
</organism>
<dbReference type="PANTHER" id="PTHR24366">
    <property type="entry name" value="IG(IMMUNOGLOBULIN) AND LRR(LEUCINE RICH REPEAT) DOMAINS"/>
    <property type="match status" value="1"/>
</dbReference>
<dbReference type="SUPFAM" id="SSF52058">
    <property type="entry name" value="L domain-like"/>
    <property type="match status" value="2"/>
</dbReference>
<dbReference type="InterPro" id="IPR003591">
    <property type="entry name" value="Leu-rich_rpt_typical-subtyp"/>
</dbReference>
<dbReference type="Pfam" id="PF13855">
    <property type="entry name" value="LRR_8"/>
    <property type="match status" value="3"/>
</dbReference>
<feature type="compositionally biased region" description="Low complexity" evidence="1">
    <location>
        <begin position="1055"/>
        <end position="1103"/>
    </location>
</feature>
<feature type="compositionally biased region" description="Basic residues" evidence="1">
    <location>
        <begin position="709"/>
        <end position="720"/>
    </location>
</feature>
<dbReference type="PROSITE" id="PS51450">
    <property type="entry name" value="LRR"/>
    <property type="match status" value="7"/>
</dbReference>
<protein>
    <submittedName>
        <fullName evidence="2">Uncharacterized protein</fullName>
    </submittedName>
</protein>
<feature type="compositionally biased region" description="Low complexity" evidence="1">
    <location>
        <begin position="775"/>
        <end position="795"/>
    </location>
</feature>
<accession>A0A7R8ZLV4</accession>
<dbReference type="AlphaFoldDB" id="A0A7R8ZLV4"/>
<proteinExistence type="predicted"/>
<dbReference type="EMBL" id="OB660459">
    <property type="protein sequence ID" value="CAD7224889.1"/>
    <property type="molecule type" value="Genomic_DNA"/>
</dbReference>
<dbReference type="SMART" id="SM00364">
    <property type="entry name" value="LRR_BAC"/>
    <property type="match status" value="12"/>
</dbReference>
<name>A0A7R8ZLV4_9CRUS</name>
<reference evidence="2" key="1">
    <citation type="submission" date="2020-11" db="EMBL/GenBank/DDBJ databases">
        <authorList>
            <person name="Tran Van P."/>
        </authorList>
    </citation>
    <scope>NUCLEOTIDE SEQUENCE</scope>
</reference>
<feature type="region of interest" description="Disordered" evidence="1">
    <location>
        <begin position="1031"/>
        <end position="1154"/>
    </location>
</feature>
<evidence type="ECO:0000256" key="1">
    <source>
        <dbReference type="SAM" id="MobiDB-lite"/>
    </source>
</evidence>
<dbReference type="InterPro" id="IPR001611">
    <property type="entry name" value="Leu-rich_rpt"/>
</dbReference>
<dbReference type="OrthoDB" id="5789657at2759"/>
<feature type="compositionally biased region" description="Polar residues" evidence="1">
    <location>
        <begin position="1108"/>
        <end position="1122"/>
    </location>
</feature>
<dbReference type="InterPro" id="IPR032675">
    <property type="entry name" value="LRR_dom_sf"/>
</dbReference>
<evidence type="ECO:0000313" key="2">
    <source>
        <dbReference type="EMBL" id="CAD7224889.1"/>
    </source>
</evidence>
<feature type="compositionally biased region" description="Basic and acidic residues" evidence="1">
    <location>
        <begin position="801"/>
        <end position="810"/>
    </location>
</feature>
<feature type="region of interest" description="Disordered" evidence="1">
    <location>
        <begin position="704"/>
        <end position="838"/>
    </location>
</feature>
<gene>
    <name evidence="2" type="ORF">CTOB1V02_LOCUS2841</name>
</gene>